<dbReference type="Gene3D" id="1.50.10.10">
    <property type="match status" value="1"/>
</dbReference>
<keyword evidence="2" id="KW-0326">Glycosidase</keyword>
<dbReference type="InterPro" id="IPR001661">
    <property type="entry name" value="Glyco_hydro_37"/>
</dbReference>
<dbReference type="InterPro" id="IPR018232">
    <property type="entry name" value="Glyco_hydro_37_CS"/>
</dbReference>
<dbReference type="EMBL" id="JBHUGS010000002">
    <property type="protein sequence ID" value="MFD1950401.1"/>
    <property type="molecule type" value="Genomic_DNA"/>
</dbReference>
<evidence type="ECO:0000256" key="2">
    <source>
        <dbReference type="ARBA" id="ARBA00023295"/>
    </source>
</evidence>
<feature type="signal peptide" evidence="3">
    <location>
        <begin position="1"/>
        <end position="20"/>
    </location>
</feature>
<accession>A0ABW4TY01</accession>
<feature type="chain" id="PRO_5045143690" evidence="3">
    <location>
        <begin position="21"/>
        <end position="541"/>
    </location>
</feature>
<keyword evidence="3" id="KW-0732">Signal</keyword>
<dbReference type="InterPro" id="IPR008928">
    <property type="entry name" value="6-hairpin_glycosidase_sf"/>
</dbReference>
<dbReference type="RefSeq" id="WP_380928454.1">
    <property type="nucleotide sequence ID" value="NZ_JBHUGS010000002.1"/>
</dbReference>
<dbReference type="PANTHER" id="PTHR23403:SF1">
    <property type="entry name" value="TREHALASE"/>
    <property type="match status" value="1"/>
</dbReference>
<reference evidence="5" key="1">
    <citation type="journal article" date="2019" name="Int. J. Syst. Evol. Microbiol.">
        <title>The Global Catalogue of Microorganisms (GCM) 10K type strain sequencing project: providing services to taxonomists for standard genome sequencing and annotation.</title>
        <authorList>
            <consortium name="The Broad Institute Genomics Platform"/>
            <consortium name="The Broad Institute Genome Sequencing Center for Infectious Disease"/>
            <person name="Wu L."/>
            <person name="Ma J."/>
        </authorList>
    </citation>
    <scope>NUCLEOTIDE SEQUENCE [LARGE SCALE GENOMIC DNA]</scope>
    <source>
        <strain evidence="5">CGMCC 1.12702</strain>
    </source>
</reference>
<gene>
    <name evidence="4" type="primary">treF</name>
    <name evidence="4" type="ORF">ACFSGX_06435</name>
</gene>
<evidence type="ECO:0000313" key="5">
    <source>
        <dbReference type="Proteomes" id="UP001597400"/>
    </source>
</evidence>
<keyword evidence="1" id="KW-0378">Hydrolase</keyword>
<comment type="caution">
    <text evidence="4">The sequence shown here is derived from an EMBL/GenBank/DDBJ whole genome shotgun (WGS) entry which is preliminary data.</text>
</comment>
<keyword evidence="5" id="KW-1185">Reference proteome</keyword>
<dbReference type="PANTHER" id="PTHR23403">
    <property type="entry name" value="TREHALASE"/>
    <property type="match status" value="1"/>
</dbReference>
<dbReference type="SUPFAM" id="SSF48208">
    <property type="entry name" value="Six-hairpin glycosidases"/>
    <property type="match status" value="1"/>
</dbReference>
<proteinExistence type="predicted"/>
<dbReference type="InterPro" id="IPR012341">
    <property type="entry name" value="6hp_glycosidase-like_sf"/>
</dbReference>
<dbReference type="PRINTS" id="PR00744">
    <property type="entry name" value="GLHYDRLASE37"/>
</dbReference>
<organism evidence="4 5">
    <name type="scientific">Sphingomonas arantia</name>
    <dbReference type="NCBI Taxonomy" id="1460676"/>
    <lineage>
        <taxon>Bacteria</taxon>
        <taxon>Pseudomonadati</taxon>
        <taxon>Pseudomonadota</taxon>
        <taxon>Alphaproteobacteria</taxon>
        <taxon>Sphingomonadales</taxon>
        <taxon>Sphingomonadaceae</taxon>
        <taxon>Sphingomonas</taxon>
    </lineage>
</organism>
<dbReference type="PROSITE" id="PS00928">
    <property type="entry name" value="TREHALASE_2"/>
    <property type="match status" value="1"/>
</dbReference>
<name>A0ABW4TY01_9SPHN</name>
<dbReference type="Pfam" id="PF01204">
    <property type="entry name" value="Trehalase"/>
    <property type="match status" value="1"/>
</dbReference>
<dbReference type="Proteomes" id="UP001597400">
    <property type="component" value="Unassembled WGS sequence"/>
</dbReference>
<dbReference type="NCBIfam" id="NF009773">
    <property type="entry name" value="PRK13270.1"/>
    <property type="match status" value="1"/>
</dbReference>
<evidence type="ECO:0000313" key="4">
    <source>
        <dbReference type="EMBL" id="MFD1950401.1"/>
    </source>
</evidence>
<evidence type="ECO:0000256" key="1">
    <source>
        <dbReference type="ARBA" id="ARBA00022801"/>
    </source>
</evidence>
<sequence length="541" mass="58840">MKTLAALALIPIALATSLSAQTTPAARVTEVARTAGTPEDIYGPLYRVVELARVFPDSKTFADMIPRDPPPAILAAYRTENPQGRTALAAFVARHFRTATESAQRKLTMRDHIKALWPVLAKPPMAVPTGSSLIPLPQAYVVAGGRYQEMYYWDSYFTMLGLKADGETALIESMLANFVSLVERYGHVPNGTRTYYLSRSQPPFLALMMDLSTARDSATDARRLAALKAEHAYWMAGTTCIDASGACQHVVRMPDGSLLNRYWDARDTPRDESYAEDVATTAAAGRPVNRDLRAGAESGWDYSSRWLRDGRTLATIHTLDIVPVDLNSLLWTLETAIARRCTAAGDTACATDYASRAAARKDAIAKYLWSTPERRFVDWDRSTHRPTPSVSAAMLYPLFAGLATSDQATATANLVETRLLGTGGLRTTTVRTGQQWDEPNGWAPLVWIAVGGLDRYGKTALADRIARRWIATVSGFYACTGRMVEKYDVESGKAGGGGEYPVQDGFGWTNGVTRALLDRPAVAGAEATTCANPARATAKPK</sequence>
<evidence type="ECO:0000256" key="3">
    <source>
        <dbReference type="SAM" id="SignalP"/>
    </source>
</evidence>
<protein>
    <submittedName>
        <fullName evidence="4">Alpha,alpha-trehalase TreF</fullName>
    </submittedName>
</protein>